<evidence type="ECO:0000313" key="11">
    <source>
        <dbReference type="Proteomes" id="UP000228502"/>
    </source>
</evidence>
<keyword evidence="7 8" id="KW-0472">Membrane</keyword>
<dbReference type="InterPro" id="IPR047817">
    <property type="entry name" value="ABC2_TM_bact-type"/>
</dbReference>
<comment type="similarity">
    <text evidence="2 8">Belongs to the ABC-2 integral membrane protein family.</text>
</comment>
<feature type="domain" description="ABC transmembrane type-2" evidence="9">
    <location>
        <begin position="35"/>
        <end position="258"/>
    </location>
</feature>
<feature type="transmembrane region" description="Helical" evidence="8">
    <location>
        <begin position="34"/>
        <end position="58"/>
    </location>
</feature>
<feature type="transmembrane region" description="Helical" evidence="8">
    <location>
        <begin position="236"/>
        <end position="256"/>
    </location>
</feature>
<dbReference type="PROSITE" id="PS51012">
    <property type="entry name" value="ABC_TM2"/>
    <property type="match status" value="1"/>
</dbReference>
<dbReference type="PANTHER" id="PTHR30413:SF10">
    <property type="entry name" value="CAPSULE POLYSACCHARIDE EXPORT INNER-MEMBRANE PROTEIN CTRC"/>
    <property type="match status" value="1"/>
</dbReference>
<evidence type="ECO:0000313" key="10">
    <source>
        <dbReference type="EMBL" id="PIH09147.1"/>
    </source>
</evidence>
<evidence type="ECO:0000259" key="9">
    <source>
        <dbReference type="PROSITE" id="PS51012"/>
    </source>
</evidence>
<evidence type="ECO:0000256" key="2">
    <source>
        <dbReference type="ARBA" id="ARBA00007783"/>
    </source>
</evidence>
<dbReference type="InterPro" id="IPR013525">
    <property type="entry name" value="ABC2_TM"/>
</dbReference>
<feature type="transmembrane region" description="Helical" evidence="8">
    <location>
        <begin position="194"/>
        <end position="216"/>
    </location>
</feature>
<dbReference type="Proteomes" id="UP000228502">
    <property type="component" value="Unassembled WGS sequence"/>
</dbReference>
<organism evidence="10 11">
    <name type="scientific">Staphylococcus epidermidis</name>
    <dbReference type="NCBI Taxonomy" id="1282"/>
    <lineage>
        <taxon>Bacteria</taxon>
        <taxon>Bacillati</taxon>
        <taxon>Bacillota</taxon>
        <taxon>Bacilli</taxon>
        <taxon>Bacillales</taxon>
        <taxon>Staphylococcaceae</taxon>
        <taxon>Staphylococcus</taxon>
    </lineage>
</organism>
<accession>A0AAE5QWZ9</accession>
<evidence type="ECO:0000256" key="6">
    <source>
        <dbReference type="ARBA" id="ARBA00022989"/>
    </source>
</evidence>
<evidence type="ECO:0000256" key="3">
    <source>
        <dbReference type="ARBA" id="ARBA00022448"/>
    </source>
</evidence>
<dbReference type="RefSeq" id="WP_099800664.1">
    <property type="nucleotide sequence ID" value="NZ_PEJG01000035.1"/>
</dbReference>
<evidence type="ECO:0000256" key="4">
    <source>
        <dbReference type="ARBA" id="ARBA00022475"/>
    </source>
</evidence>
<dbReference type="EMBL" id="PEJG01000035">
    <property type="protein sequence ID" value="PIH09147.1"/>
    <property type="molecule type" value="Genomic_DNA"/>
</dbReference>
<dbReference type="PANTHER" id="PTHR30413">
    <property type="entry name" value="INNER MEMBRANE TRANSPORT PERMEASE"/>
    <property type="match status" value="1"/>
</dbReference>
<evidence type="ECO:0000256" key="1">
    <source>
        <dbReference type="ARBA" id="ARBA00004651"/>
    </source>
</evidence>
<keyword evidence="6 8" id="KW-1133">Transmembrane helix</keyword>
<comment type="subcellular location">
    <subcellularLocation>
        <location evidence="1 8">Cell membrane</location>
        <topology evidence="1 8">Multi-pass membrane protein</topology>
    </subcellularLocation>
</comment>
<dbReference type="Pfam" id="PF01061">
    <property type="entry name" value="ABC2_membrane"/>
    <property type="match status" value="1"/>
</dbReference>
<dbReference type="GO" id="GO:0015920">
    <property type="term" value="P:lipopolysaccharide transport"/>
    <property type="evidence" value="ECO:0007669"/>
    <property type="project" value="TreeGrafter"/>
</dbReference>
<keyword evidence="5 8" id="KW-0812">Transmembrane</keyword>
<evidence type="ECO:0000256" key="8">
    <source>
        <dbReference type="RuleBase" id="RU361157"/>
    </source>
</evidence>
<name>A0AAE5QWZ9_STAEP</name>
<reference evidence="10 11" key="1">
    <citation type="submission" date="2017-10" db="EMBL/GenBank/DDBJ databases">
        <title>genome sequences of Staph epi in chlorhexidine trial.</title>
        <authorList>
            <person name="Greninger A.L."/>
            <person name="Addetia A."/>
            <person name="Qin X."/>
            <person name="Zerr D."/>
        </authorList>
    </citation>
    <scope>NUCLEOTIDE SEQUENCE [LARGE SCALE GENOMIC DNA]</scope>
    <source>
        <strain evidence="10 11">SCH-17</strain>
    </source>
</reference>
<protein>
    <recommendedName>
        <fullName evidence="8">Transport permease protein</fullName>
    </recommendedName>
</protein>
<feature type="transmembrane region" description="Helical" evidence="8">
    <location>
        <begin position="151"/>
        <end position="174"/>
    </location>
</feature>
<dbReference type="GO" id="GO:0005886">
    <property type="term" value="C:plasma membrane"/>
    <property type="evidence" value="ECO:0007669"/>
    <property type="project" value="UniProtKB-SubCell"/>
</dbReference>
<keyword evidence="3 8" id="KW-0813">Transport</keyword>
<comment type="caution">
    <text evidence="10">The sequence shown here is derived from an EMBL/GenBank/DDBJ whole genome shotgun (WGS) entry which is preliminary data.</text>
</comment>
<dbReference type="AlphaFoldDB" id="A0AAE5QWZ9"/>
<feature type="transmembrane region" description="Helical" evidence="8">
    <location>
        <begin position="125"/>
        <end position="145"/>
    </location>
</feature>
<sequence>MKAPWFIIREHISNIYLIKRLAEFQMKISNKNNYLGVIWEVLNPFIQILMYWFIFGLGFRSNRSIEGTPFIFWLIVGISMWFFINQGILEGTKSITSKYKQVAKMNFPLSILPSYLVVSKFYSHIILLIIVTTICWVGGFAPSIYTVQLILFVPYTLLLTMAIVLLTSTLGAIIQDIQMIIQSGMRMVFFVSSILYLPTNPVVLNVIKLNPIYFIVEGYRSAILYHQWFFITHWQLVVYNVLFLIITFIIGSVLHVKYRDHFADYV</sequence>
<keyword evidence="4 8" id="KW-1003">Cell membrane</keyword>
<feature type="transmembrane region" description="Helical" evidence="8">
    <location>
        <begin position="70"/>
        <end position="89"/>
    </location>
</feature>
<dbReference type="GO" id="GO:0140359">
    <property type="term" value="F:ABC-type transporter activity"/>
    <property type="evidence" value="ECO:0007669"/>
    <property type="project" value="InterPro"/>
</dbReference>
<evidence type="ECO:0000256" key="7">
    <source>
        <dbReference type="ARBA" id="ARBA00023136"/>
    </source>
</evidence>
<gene>
    <name evidence="10" type="ORF">CTJ08_12605</name>
</gene>
<evidence type="ECO:0000256" key="5">
    <source>
        <dbReference type="ARBA" id="ARBA00022692"/>
    </source>
</evidence>
<proteinExistence type="inferred from homology"/>